<feature type="compositionally biased region" description="Basic and acidic residues" evidence="1">
    <location>
        <begin position="333"/>
        <end position="356"/>
    </location>
</feature>
<name>A0ABR3A9Y7_9AGAR</name>
<accession>A0ABR3A9Y7</accession>
<feature type="region of interest" description="Disordered" evidence="1">
    <location>
        <begin position="333"/>
        <end position="358"/>
    </location>
</feature>
<sequence length="977" mass="114092">MRQTFAARSFLAPSKRSSGGSDYGRKKVRQLNLVQVSKLKEEAQQRMRKNRTKNRRTMAETDLDTFNELNASSQTNGDLYYPEPESPQWNEPFDSPAGFDVDEDWIDQEDNEESEELNIFLDAQAAYRKTTNKRSRRNKIVVDQQRWKEQLSAMTDAWMDYCYRRSLQRRFEGEMEKFEITTVNDVYYCSTVSIGQYTCDMYKSASLIRQGYFPCNPLVHSSVITTQTLELFHSLFLRCPRLSIQPFIRALCDLQGYRFKNYLCIQFSQAYDVFISVREEARRQVRQSLNRDDPDWRSLNTCPCCQYPVANEPRLEFGFLAAMDGNDSLKRVERREASEDGKPGRVKERPDNREGGGDYFLSVEEVDSWERSNWKNLPGYEETPPEGTKRTPCEEKWDNMKAGHISKEKELFKETGIFAAACRHSFVLWIADMIKSGEGRKLALAVMNRFLHASKRERRERQLPPLDCDQGWAYDIGCQFRETLRRSPLKSLSVEERVRILIGILHGYGHNRLCQLEFLLLYIVGVGLEDLETLERLFSLTNSLAPATRHASTFHRRQMISQFLYHHDNFESYANLSKFLHNNYRQALEVQRLNADVLDELKELGVQSGDDVYGWIREEREYLESRHETPDSDINVIELYKKLVLLKECRARISAGRSVFINHTETGTQSTLNLERSVRQAHETELTLLGEVHFYETRLNVDKRWEEGSEEWNRAKALAEMKDYQAAVDKLEALVVARIFELSKMHMAGTGYKMRQHLGKALKTRSAAIKTAVQKVNQAGLRLTPPRDPLDYDDIVDKTYLADLDFLRETRNDVREKIWAKPHVRELVTKYFKLWKSHVELDRLHVEIKRLVTYMKEERNFLKAREAQVSQYDPHLAQQISIYQWERARFNDLHRTRLRSIYKLDGFSQRNIQVFIPGTGLKRQSEEDWEEVGDNLSKERPEEQGNWEDDDNDGNDNESDDVDVIAAVLGVAYDAVS</sequence>
<dbReference type="EMBL" id="JBBXMP010000006">
    <property type="protein sequence ID" value="KAL0070403.1"/>
    <property type="molecule type" value="Genomic_DNA"/>
</dbReference>
<dbReference type="InterPro" id="IPR040521">
    <property type="entry name" value="KDZ"/>
</dbReference>
<dbReference type="Pfam" id="PF18758">
    <property type="entry name" value="KDZ"/>
    <property type="match status" value="1"/>
</dbReference>
<feature type="region of interest" description="Disordered" evidence="1">
    <location>
        <begin position="925"/>
        <end position="961"/>
    </location>
</feature>
<dbReference type="Proteomes" id="UP001437256">
    <property type="component" value="Unassembled WGS sequence"/>
</dbReference>
<feature type="compositionally biased region" description="Basic residues" evidence="1">
    <location>
        <begin position="46"/>
        <end position="56"/>
    </location>
</feature>
<evidence type="ECO:0000313" key="2">
    <source>
        <dbReference type="EMBL" id="KAL0070403.1"/>
    </source>
</evidence>
<evidence type="ECO:0000313" key="3">
    <source>
        <dbReference type="Proteomes" id="UP001437256"/>
    </source>
</evidence>
<keyword evidence="3" id="KW-1185">Reference proteome</keyword>
<feature type="compositionally biased region" description="Polar residues" evidence="1">
    <location>
        <begin position="67"/>
        <end position="77"/>
    </location>
</feature>
<feature type="region of interest" description="Disordered" evidence="1">
    <location>
        <begin position="1"/>
        <end position="87"/>
    </location>
</feature>
<reference evidence="2 3" key="1">
    <citation type="submission" date="2024-05" db="EMBL/GenBank/DDBJ databases">
        <title>A draft genome resource for the thread blight pathogen Marasmius tenuissimus strain MS-2.</title>
        <authorList>
            <person name="Yulfo-Soto G.E."/>
            <person name="Baruah I.K."/>
            <person name="Amoako-Attah I."/>
            <person name="Bukari Y."/>
            <person name="Meinhardt L.W."/>
            <person name="Bailey B.A."/>
            <person name="Cohen S.P."/>
        </authorList>
    </citation>
    <scope>NUCLEOTIDE SEQUENCE [LARGE SCALE GENOMIC DNA]</scope>
    <source>
        <strain evidence="2 3">MS-2</strain>
    </source>
</reference>
<dbReference type="PANTHER" id="PTHR33096">
    <property type="entry name" value="CXC2 DOMAIN-CONTAINING PROTEIN"/>
    <property type="match status" value="1"/>
</dbReference>
<feature type="compositionally biased region" description="Acidic residues" evidence="1">
    <location>
        <begin position="945"/>
        <end position="961"/>
    </location>
</feature>
<dbReference type="PANTHER" id="PTHR33096:SF1">
    <property type="entry name" value="CXC1-LIKE CYSTEINE CLUSTER ASSOCIATED WITH KDZ TRANSPOSASES DOMAIN-CONTAINING PROTEIN"/>
    <property type="match status" value="1"/>
</dbReference>
<evidence type="ECO:0008006" key="4">
    <source>
        <dbReference type="Google" id="ProtNLM"/>
    </source>
</evidence>
<evidence type="ECO:0000256" key="1">
    <source>
        <dbReference type="SAM" id="MobiDB-lite"/>
    </source>
</evidence>
<gene>
    <name evidence="2" type="ORF">AAF712_002234</name>
</gene>
<proteinExistence type="predicted"/>
<organism evidence="2 3">
    <name type="scientific">Marasmius tenuissimus</name>
    <dbReference type="NCBI Taxonomy" id="585030"/>
    <lineage>
        <taxon>Eukaryota</taxon>
        <taxon>Fungi</taxon>
        <taxon>Dikarya</taxon>
        <taxon>Basidiomycota</taxon>
        <taxon>Agaricomycotina</taxon>
        <taxon>Agaricomycetes</taxon>
        <taxon>Agaricomycetidae</taxon>
        <taxon>Agaricales</taxon>
        <taxon>Marasmiineae</taxon>
        <taxon>Marasmiaceae</taxon>
        <taxon>Marasmius</taxon>
    </lineage>
</organism>
<protein>
    <recommendedName>
        <fullName evidence="4">CxC1-like cysteine cluster associated with KDZ transposases domain-containing protein</fullName>
    </recommendedName>
</protein>
<comment type="caution">
    <text evidence="2">The sequence shown here is derived from an EMBL/GenBank/DDBJ whole genome shotgun (WGS) entry which is preliminary data.</text>
</comment>